<dbReference type="EMBL" id="FUXA01000025">
    <property type="protein sequence ID" value="SKA05960.1"/>
    <property type="molecule type" value="Genomic_DNA"/>
</dbReference>
<evidence type="ECO:0000313" key="1">
    <source>
        <dbReference type="EMBL" id="SKA05960.1"/>
    </source>
</evidence>
<organism evidence="1 2">
    <name type="scientific">Eubacterium ruminantium</name>
    <dbReference type="NCBI Taxonomy" id="42322"/>
    <lineage>
        <taxon>Bacteria</taxon>
        <taxon>Bacillati</taxon>
        <taxon>Bacillota</taxon>
        <taxon>Clostridia</taxon>
        <taxon>Eubacteriales</taxon>
        <taxon>Eubacteriaceae</taxon>
        <taxon>Eubacterium</taxon>
    </lineage>
</organism>
<dbReference type="AlphaFoldDB" id="A0A1T4QQD8"/>
<sequence length="76" mass="8612">MTNKEAKMIIERMLPKPSRGNGKIITNLIITEALNLAIKALDEECTTTPHLDIDEIIPSYIYMQNQRIALSQSKNI</sequence>
<dbReference type="RefSeq" id="WP_078788247.1">
    <property type="nucleotide sequence ID" value="NZ_FMTO01000014.1"/>
</dbReference>
<gene>
    <name evidence="1" type="ORF">SAMN02745110_02471</name>
</gene>
<protein>
    <submittedName>
        <fullName evidence="1">Uncharacterized protein</fullName>
    </submittedName>
</protein>
<proteinExistence type="predicted"/>
<evidence type="ECO:0000313" key="2">
    <source>
        <dbReference type="Proteomes" id="UP000189857"/>
    </source>
</evidence>
<dbReference type="Proteomes" id="UP000189857">
    <property type="component" value="Unassembled WGS sequence"/>
</dbReference>
<keyword evidence="2" id="KW-1185">Reference proteome</keyword>
<reference evidence="1 2" key="1">
    <citation type="submission" date="2017-02" db="EMBL/GenBank/DDBJ databases">
        <authorList>
            <person name="Peterson S.W."/>
        </authorList>
    </citation>
    <scope>NUCLEOTIDE SEQUENCE [LARGE SCALE GENOMIC DNA]</scope>
    <source>
        <strain evidence="1 2">ATCC 17233</strain>
    </source>
</reference>
<accession>A0A1T4QQD8</accession>
<name>A0A1T4QQD8_9FIRM</name>